<dbReference type="InterPro" id="IPR010131">
    <property type="entry name" value="MdtP/NodT-like"/>
</dbReference>
<reference evidence="3 4" key="1">
    <citation type="submission" date="2016-07" db="EMBL/GenBank/DDBJ databases">
        <title>Comparative genomics of the Campylobacter concisus group.</title>
        <authorList>
            <person name="Miller W.G."/>
            <person name="Yee E."/>
            <person name="Chapman M.H."/>
            <person name="Huynh S."/>
            <person name="Bono J.L."/>
            <person name="On S.L.W."/>
            <person name="StLeger J."/>
            <person name="Foster G."/>
            <person name="Parker C.T."/>
        </authorList>
    </citation>
    <scope>NUCLEOTIDE SEQUENCE [LARGE SCALE GENOMIC DNA]</scope>
    <source>
        <strain evidence="3 4">ATCC 33238</strain>
    </source>
</reference>
<gene>
    <name evidence="3" type="ORF">CRECT_1249</name>
</gene>
<evidence type="ECO:0000256" key="1">
    <source>
        <dbReference type="ARBA" id="ARBA00007613"/>
    </source>
</evidence>
<dbReference type="PANTHER" id="PTHR30203:SF32">
    <property type="entry name" value="CATION EFFLUX SYSTEM PROTEIN CUSC"/>
    <property type="match status" value="1"/>
</dbReference>
<comment type="similarity">
    <text evidence="1">Belongs to the outer membrane factor (OMF) (TC 1.B.17) family.</text>
</comment>
<dbReference type="AlphaFoldDB" id="A0A6G5QMT1"/>
<accession>A0A6G5QMT1</accession>
<dbReference type="PROSITE" id="PS51257">
    <property type="entry name" value="PROKAR_LIPOPROTEIN"/>
    <property type="match status" value="1"/>
</dbReference>
<dbReference type="RefSeq" id="WP_002944763.1">
    <property type="nucleotide sequence ID" value="NZ_CP012543.1"/>
</dbReference>
<dbReference type="Gene3D" id="1.20.1600.10">
    <property type="entry name" value="Outer membrane efflux proteins (OEP)"/>
    <property type="match status" value="1"/>
</dbReference>
<keyword evidence="2" id="KW-0175">Coiled coil</keyword>
<proteinExistence type="inferred from homology"/>
<evidence type="ECO:0000313" key="4">
    <source>
        <dbReference type="Proteomes" id="UP000502377"/>
    </source>
</evidence>
<dbReference type="Gene3D" id="2.20.200.10">
    <property type="entry name" value="Outer membrane efflux proteins (OEP)"/>
    <property type="match status" value="1"/>
</dbReference>
<organism evidence="3 4">
    <name type="scientific">Campylobacter rectus</name>
    <name type="common">Wolinella recta</name>
    <dbReference type="NCBI Taxonomy" id="203"/>
    <lineage>
        <taxon>Bacteria</taxon>
        <taxon>Pseudomonadati</taxon>
        <taxon>Campylobacterota</taxon>
        <taxon>Epsilonproteobacteria</taxon>
        <taxon>Campylobacterales</taxon>
        <taxon>Campylobacteraceae</taxon>
        <taxon>Campylobacter</taxon>
    </lineage>
</organism>
<dbReference type="KEGG" id="crx:CRECT_1249"/>
<name>A0A6G5QMT1_CAMRE</name>
<evidence type="ECO:0000313" key="3">
    <source>
        <dbReference type="EMBL" id="QCD46907.1"/>
    </source>
</evidence>
<feature type="coiled-coil region" evidence="2">
    <location>
        <begin position="359"/>
        <end position="393"/>
    </location>
</feature>
<dbReference type="InterPro" id="IPR003423">
    <property type="entry name" value="OMP_efflux"/>
</dbReference>
<dbReference type="SUPFAM" id="SSF56954">
    <property type="entry name" value="Outer membrane efflux proteins (OEP)"/>
    <property type="match status" value="1"/>
</dbReference>
<protein>
    <submittedName>
        <fullName evidence="3">TolC-like outer membrane efflux protein</fullName>
    </submittedName>
</protein>
<sequence>MRKILTIIAVVFFSGCAATQINKNYEQILLDANASSNSTANFTLERDWWKGYNQPRLNELIELALKNNIDLAKSAIAVNKALAQAGVLQADLVPSFNANLGAETGKNIKTGGSWNESYKSGVSLSYEIDLWRKLASSADAAIWEANATKYDLEAARLALVSSVAEKYFEILYQNESVNLYKILLQNYKQLETVARAKFELGKEEELSLKQIKSSILSAQNRILNAQKSIDAAERTLQNLLNERPGFELNSGGDLSEVSPQGVNLNVPLYVIGARPDLQAAIARIKEALLNVHSSEKSFYPSVTLGAGLSGGGNSASDAFSLKFLNGNVAINLPFLNYSKLKSRLKISELTFETMKLNYAQTLTTALNEIDASYKNLQKDEAVLRNINENLRNLSSISDIYKLKYELGKTELKNYLEAQNSLLEGRVGMLAQKYKILQDEMNVYKAMAGRAE</sequence>
<dbReference type="Pfam" id="PF02321">
    <property type="entry name" value="OEP"/>
    <property type="match status" value="2"/>
</dbReference>
<evidence type="ECO:0000256" key="2">
    <source>
        <dbReference type="SAM" id="Coils"/>
    </source>
</evidence>
<dbReference type="Proteomes" id="UP000502377">
    <property type="component" value="Chromosome"/>
</dbReference>
<feature type="coiled-coil region" evidence="2">
    <location>
        <begin position="215"/>
        <end position="249"/>
    </location>
</feature>
<dbReference type="GO" id="GO:0015562">
    <property type="term" value="F:efflux transmembrane transporter activity"/>
    <property type="evidence" value="ECO:0007669"/>
    <property type="project" value="InterPro"/>
</dbReference>
<dbReference type="EMBL" id="CP012543">
    <property type="protein sequence ID" value="QCD46907.1"/>
    <property type="molecule type" value="Genomic_DNA"/>
</dbReference>
<dbReference type="PANTHER" id="PTHR30203">
    <property type="entry name" value="OUTER MEMBRANE CATION EFFLUX PROTEIN"/>
    <property type="match status" value="1"/>
</dbReference>